<feature type="region of interest" description="Disordered" evidence="1">
    <location>
        <begin position="428"/>
        <end position="471"/>
    </location>
</feature>
<feature type="compositionally biased region" description="Polar residues" evidence="1">
    <location>
        <begin position="458"/>
        <end position="471"/>
    </location>
</feature>
<proteinExistence type="predicted"/>
<reference evidence="3" key="1">
    <citation type="journal article" date="2019" name="Int. J. Syst. Evol. Microbiol.">
        <title>The Global Catalogue of Microorganisms (GCM) 10K type strain sequencing project: providing services to taxonomists for standard genome sequencing and annotation.</title>
        <authorList>
            <consortium name="The Broad Institute Genomics Platform"/>
            <consortium name="The Broad Institute Genome Sequencing Center for Infectious Disease"/>
            <person name="Wu L."/>
            <person name="Ma J."/>
        </authorList>
    </citation>
    <scope>NUCLEOTIDE SEQUENCE [LARGE SCALE GENOMIC DNA]</scope>
    <source>
        <strain evidence="3">CCM 7491</strain>
    </source>
</reference>
<evidence type="ECO:0000313" key="2">
    <source>
        <dbReference type="EMBL" id="MFC3439766.1"/>
    </source>
</evidence>
<accession>A0ABV7NCD5</accession>
<comment type="caution">
    <text evidence="2">The sequence shown here is derived from an EMBL/GenBank/DDBJ whole genome shotgun (WGS) entry which is preliminary data.</text>
</comment>
<feature type="compositionally biased region" description="Basic residues" evidence="1">
    <location>
        <begin position="428"/>
        <end position="440"/>
    </location>
</feature>
<name>A0ABV7NCD5_9SPHN</name>
<protein>
    <submittedName>
        <fullName evidence="2">Uncharacterized protein</fullName>
    </submittedName>
</protein>
<organism evidence="2 3">
    <name type="scientific">Sphingobium rhizovicinum</name>
    <dbReference type="NCBI Taxonomy" id="432308"/>
    <lineage>
        <taxon>Bacteria</taxon>
        <taxon>Pseudomonadati</taxon>
        <taxon>Pseudomonadota</taxon>
        <taxon>Alphaproteobacteria</taxon>
        <taxon>Sphingomonadales</taxon>
        <taxon>Sphingomonadaceae</taxon>
        <taxon>Sphingobium</taxon>
    </lineage>
</organism>
<sequence length="497" mass="54142">MQLDVRATFLALHDSPDGGERALSLHSNFEGALAGWTVGSRLSPIWRLHNGKNAQGSVTFGDCQISFVGPVQPARLAQDVRGIEDAASIWATLGCFNLLIQSDLTEAGRALAGRIIDWAKDSGIAYEQWTLTNGVITHVEQHVLARRESSVLPELAKYGDALKHPMTRTSYQENLVATATSLARAAAVYPPIFDEIESAAGSIGKMMEKFASGQMDLLDIQSRLLTMNAAMSRFASQAFSGIPPIRGTECHFWIHSLLGTGSANLALASVVASVQLVLGEARLPERLRQLASITTKIPDSSDLTADPALLDFELLDAVEPEGSPEKIIPLVTYFSGRDGFSSYIQALSAPLTTLAECNSLRSNLLTVTHEISHIFVQSALAELSPTPAKKRISHGHSRFWRRMQSPPTCWTRRACFFWKQSCPWRPKLGPRKRPMARKNWKASSRASSNGRDRRPKKSWSTPSTSNISMPAIRNTTSAISGILGAPSQASAIASRNI</sequence>
<dbReference type="Proteomes" id="UP001595681">
    <property type="component" value="Unassembled WGS sequence"/>
</dbReference>
<evidence type="ECO:0000256" key="1">
    <source>
        <dbReference type="SAM" id="MobiDB-lite"/>
    </source>
</evidence>
<evidence type="ECO:0000313" key="3">
    <source>
        <dbReference type="Proteomes" id="UP001595681"/>
    </source>
</evidence>
<keyword evidence="3" id="KW-1185">Reference proteome</keyword>
<gene>
    <name evidence="2" type="ORF">ACFOKF_00830</name>
</gene>
<dbReference type="RefSeq" id="WP_380792297.1">
    <property type="nucleotide sequence ID" value="NZ_JBHRVU010000002.1"/>
</dbReference>
<dbReference type="EMBL" id="JBHRVU010000002">
    <property type="protein sequence ID" value="MFC3439766.1"/>
    <property type="molecule type" value="Genomic_DNA"/>
</dbReference>